<name>A0ABT9WNP4_9BACI</name>
<dbReference type="Pfam" id="PF01380">
    <property type="entry name" value="SIS"/>
    <property type="match status" value="1"/>
</dbReference>
<dbReference type="PANTHER" id="PTHR30514">
    <property type="entry name" value="GLUCOKINASE"/>
    <property type="match status" value="1"/>
</dbReference>
<keyword evidence="4" id="KW-0812">Transmembrane</keyword>
<dbReference type="InterPro" id="IPR009057">
    <property type="entry name" value="Homeodomain-like_sf"/>
</dbReference>
<feature type="transmembrane region" description="Helical" evidence="4">
    <location>
        <begin position="137"/>
        <end position="156"/>
    </location>
</feature>
<dbReference type="InterPro" id="IPR046348">
    <property type="entry name" value="SIS_dom_sf"/>
</dbReference>
<evidence type="ECO:0000259" key="5">
    <source>
        <dbReference type="PROSITE" id="PS51071"/>
    </source>
</evidence>
<dbReference type="InterPro" id="IPR036388">
    <property type="entry name" value="WH-like_DNA-bd_sf"/>
</dbReference>
<dbReference type="SUPFAM" id="SSF53697">
    <property type="entry name" value="SIS domain"/>
    <property type="match status" value="1"/>
</dbReference>
<dbReference type="PANTHER" id="PTHR30514:SF18">
    <property type="entry name" value="RPIR-FAMILY TRANSCRIPTIONAL REGULATOR"/>
    <property type="match status" value="1"/>
</dbReference>
<feature type="domain" description="SIS" evidence="6">
    <location>
        <begin position="127"/>
        <end position="263"/>
    </location>
</feature>
<keyword evidence="1" id="KW-0805">Transcription regulation</keyword>
<keyword evidence="4" id="KW-1133">Transmembrane helix</keyword>
<dbReference type="SUPFAM" id="SSF46689">
    <property type="entry name" value="Homeodomain-like"/>
    <property type="match status" value="1"/>
</dbReference>
<sequence>MRHQNVYKKIASQMPNMSKSQIKIANYMLKNPYSMPFLTVNKLAKMTEVSEATIIRFAHFLGFSGYHEMQQLMIVSVEQQLNTVERLELSRKVYNKTEQSVYEIFQDDMKNIQATMENVNIEDFKQAVQYLLEAKKIYIVANRSVVSLAIFLQYYFDIIFGNSELVHTTESAFERIYNVNKGDVVIGITFARYTKSTIDVVSYAHQRQATIIAITDNLLSPITSYADISLFSSSQMPSFLDSFVAPLSLINALIAYIGRIKHAEIDKRLENLEEIWDHYDVFYKRM</sequence>
<dbReference type="InterPro" id="IPR000281">
    <property type="entry name" value="HTH_RpiR"/>
</dbReference>
<evidence type="ECO:0000256" key="4">
    <source>
        <dbReference type="SAM" id="Phobius"/>
    </source>
</evidence>
<comment type="caution">
    <text evidence="7">The sequence shown here is derived from an EMBL/GenBank/DDBJ whole genome shotgun (WGS) entry which is preliminary data.</text>
</comment>
<organism evidence="7 8">
    <name type="scientific">Bacillus chungangensis</name>
    <dbReference type="NCBI Taxonomy" id="587633"/>
    <lineage>
        <taxon>Bacteria</taxon>
        <taxon>Bacillati</taxon>
        <taxon>Bacillota</taxon>
        <taxon>Bacilli</taxon>
        <taxon>Bacillales</taxon>
        <taxon>Bacillaceae</taxon>
        <taxon>Bacillus</taxon>
    </lineage>
</organism>
<evidence type="ECO:0000256" key="1">
    <source>
        <dbReference type="ARBA" id="ARBA00023015"/>
    </source>
</evidence>
<gene>
    <name evidence="7" type="ORF">J2S08_000671</name>
</gene>
<keyword evidence="8" id="KW-1185">Reference proteome</keyword>
<evidence type="ECO:0000259" key="6">
    <source>
        <dbReference type="PROSITE" id="PS51464"/>
    </source>
</evidence>
<dbReference type="Gene3D" id="1.10.10.10">
    <property type="entry name" value="Winged helix-like DNA-binding domain superfamily/Winged helix DNA-binding domain"/>
    <property type="match status" value="1"/>
</dbReference>
<dbReference type="PROSITE" id="PS51071">
    <property type="entry name" value="HTH_RPIR"/>
    <property type="match status" value="1"/>
</dbReference>
<dbReference type="Pfam" id="PF01418">
    <property type="entry name" value="HTH_6"/>
    <property type="match status" value="1"/>
</dbReference>
<accession>A0ABT9WNP4</accession>
<evidence type="ECO:0000313" key="8">
    <source>
        <dbReference type="Proteomes" id="UP001223586"/>
    </source>
</evidence>
<dbReference type="RefSeq" id="WP_307226647.1">
    <property type="nucleotide sequence ID" value="NZ_JAUSTT010000003.1"/>
</dbReference>
<dbReference type="InterPro" id="IPR047640">
    <property type="entry name" value="RpiR-like"/>
</dbReference>
<evidence type="ECO:0000256" key="2">
    <source>
        <dbReference type="ARBA" id="ARBA00023125"/>
    </source>
</evidence>
<feature type="domain" description="HTH rpiR-type" evidence="5">
    <location>
        <begin position="4"/>
        <end position="80"/>
    </location>
</feature>
<dbReference type="PROSITE" id="PS51464">
    <property type="entry name" value="SIS"/>
    <property type="match status" value="1"/>
</dbReference>
<evidence type="ECO:0000313" key="7">
    <source>
        <dbReference type="EMBL" id="MDQ0174837.1"/>
    </source>
</evidence>
<reference evidence="7 8" key="1">
    <citation type="submission" date="2023-07" db="EMBL/GenBank/DDBJ databases">
        <title>Genomic Encyclopedia of Type Strains, Phase IV (KMG-IV): sequencing the most valuable type-strain genomes for metagenomic binning, comparative biology and taxonomic classification.</title>
        <authorList>
            <person name="Goeker M."/>
        </authorList>
    </citation>
    <scope>NUCLEOTIDE SEQUENCE [LARGE SCALE GENOMIC DNA]</scope>
    <source>
        <strain evidence="7 8">DSM 23837</strain>
    </source>
</reference>
<dbReference type="EMBL" id="JAUSTT010000003">
    <property type="protein sequence ID" value="MDQ0174837.1"/>
    <property type="molecule type" value="Genomic_DNA"/>
</dbReference>
<dbReference type="Proteomes" id="UP001223586">
    <property type="component" value="Unassembled WGS sequence"/>
</dbReference>
<dbReference type="GO" id="GO:0003677">
    <property type="term" value="F:DNA binding"/>
    <property type="evidence" value="ECO:0007669"/>
    <property type="project" value="UniProtKB-KW"/>
</dbReference>
<evidence type="ECO:0000256" key="3">
    <source>
        <dbReference type="ARBA" id="ARBA00023163"/>
    </source>
</evidence>
<dbReference type="Gene3D" id="3.40.50.10490">
    <property type="entry name" value="Glucose-6-phosphate isomerase like protein, domain 1"/>
    <property type="match status" value="1"/>
</dbReference>
<proteinExistence type="predicted"/>
<keyword evidence="3" id="KW-0804">Transcription</keyword>
<protein>
    <submittedName>
        <fullName evidence="7">DNA-binding MurR/RpiR family transcriptional regulator</fullName>
    </submittedName>
</protein>
<feature type="transmembrane region" description="Helical" evidence="4">
    <location>
        <begin position="239"/>
        <end position="258"/>
    </location>
</feature>
<dbReference type="CDD" id="cd05013">
    <property type="entry name" value="SIS_RpiR"/>
    <property type="match status" value="1"/>
</dbReference>
<keyword evidence="2 7" id="KW-0238">DNA-binding</keyword>
<dbReference type="InterPro" id="IPR035472">
    <property type="entry name" value="RpiR-like_SIS"/>
</dbReference>
<dbReference type="InterPro" id="IPR001347">
    <property type="entry name" value="SIS_dom"/>
</dbReference>
<keyword evidence="4" id="KW-0472">Membrane</keyword>